<keyword evidence="5" id="KW-1185">Reference proteome</keyword>
<dbReference type="RefSeq" id="WP_324775337.1">
    <property type="nucleotide sequence ID" value="NZ_BAAATS010000057.1"/>
</dbReference>
<protein>
    <submittedName>
        <fullName evidence="4">Bifunctional DNA primase/polymerase</fullName>
    </submittedName>
</protein>
<feature type="domain" description="Primase C-terminal 1" evidence="2">
    <location>
        <begin position="245"/>
        <end position="309"/>
    </location>
</feature>
<dbReference type="SMART" id="SM00943">
    <property type="entry name" value="Prim-Pol"/>
    <property type="match status" value="1"/>
</dbReference>
<dbReference type="EMBL" id="JAOZYB010000354">
    <property type="protein sequence ID" value="MEB3966252.1"/>
    <property type="molecule type" value="Genomic_DNA"/>
</dbReference>
<dbReference type="SUPFAM" id="SSF56747">
    <property type="entry name" value="Prim-pol domain"/>
    <property type="match status" value="1"/>
</dbReference>
<evidence type="ECO:0000259" key="2">
    <source>
        <dbReference type="SMART" id="SM00942"/>
    </source>
</evidence>
<organism evidence="4 5">
    <name type="scientific">Streptomyces kunmingensis</name>
    <dbReference type="NCBI Taxonomy" id="68225"/>
    <lineage>
        <taxon>Bacteria</taxon>
        <taxon>Bacillati</taxon>
        <taxon>Actinomycetota</taxon>
        <taxon>Actinomycetes</taxon>
        <taxon>Kitasatosporales</taxon>
        <taxon>Streptomycetaceae</taxon>
        <taxon>Streptomyces</taxon>
    </lineage>
</organism>
<dbReference type="Pfam" id="PF09250">
    <property type="entry name" value="Prim-Pol"/>
    <property type="match status" value="1"/>
</dbReference>
<feature type="domain" description="DNA primase/polymerase bifunctional N-terminal" evidence="3">
    <location>
        <begin position="39"/>
        <end position="213"/>
    </location>
</feature>
<comment type="caution">
    <text evidence="4">The sequence shown here is derived from an EMBL/GenBank/DDBJ whole genome shotgun (WGS) entry which is preliminary data.</text>
</comment>
<evidence type="ECO:0000313" key="5">
    <source>
        <dbReference type="Proteomes" id="UP001352223"/>
    </source>
</evidence>
<dbReference type="SMART" id="SM00942">
    <property type="entry name" value="PriCT_1"/>
    <property type="match status" value="1"/>
</dbReference>
<dbReference type="InterPro" id="IPR015330">
    <property type="entry name" value="DNA_primase/pol_bifunc_N"/>
</dbReference>
<name>A0ABU6CNL4_9ACTN</name>
<evidence type="ECO:0000259" key="3">
    <source>
        <dbReference type="SMART" id="SM00943"/>
    </source>
</evidence>
<dbReference type="Proteomes" id="UP001352223">
    <property type="component" value="Unassembled WGS sequence"/>
</dbReference>
<reference evidence="4 5" key="1">
    <citation type="submission" date="2022-10" db="EMBL/GenBank/DDBJ databases">
        <authorList>
            <person name="Xie J."/>
            <person name="Shen N."/>
        </authorList>
    </citation>
    <scope>NUCLEOTIDE SEQUENCE [LARGE SCALE GENOMIC DNA]</scope>
    <source>
        <strain evidence="4 5">DSM 41681</strain>
    </source>
</reference>
<feature type="region of interest" description="Disordered" evidence="1">
    <location>
        <begin position="1"/>
        <end position="23"/>
    </location>
</feature>
<gene>
    <name evidence="4" type="ORF">OKJ48_39410</name>
</gene>
<evidence type="ECO:0000256" key="1">
    <source>
        <dbReference type="SAM" id="MobiDB-lite"/>
    </source>
</evidence>
<sequence>MSAKKNAPAATGALGDQLDGKSTDRLARRPDELVPLDGALWLVRHGFPVFPCDHPRTPRCTGLHKRCDGSRGKHPTVAFTRAWTLDERKVHETFSRGFRNPAVAVGACSGPEGSRLLVVDSDRHGAIEDVASARGEQWPATMRVWTAKGHHDYLWAPAALSLGNGLGQLQRQFDGDVRAGNAYVIGPGARHASGFRYRLEDPERPPAVAPAWLLDALITKPTFAARRTHWRDVSHPALGDARGLVAFVLESRPGNRNNRLFWAACRAAEAARDGHEDARVALLEAAVHAGLTASEAAATIRSAYNRTGATA</sequence>
<accession>A0ABU6CNL4</accession>
<evidence type="ECO:0000313" key="4">
    <source>
        <dbReference type="EMBL" id="MEB3966252.1"/>
    </source>
</evidence>
<dbReference type="InterPro" id="IPR014820">
    <property type="entry name" value="PriCT_1"/>
</dbReference>
<proteinExistence type="predicted"/>